<feature type="transmembrane region" description="Helical" evidence="1">
    <location>
        <begin position="128"/>
        <end position="151"/>
    </location>
</feature>
<keyword evidence="1" id="KW-0812">Transmembrane</keyword>
<gene>
    <name evidence="2" type="ORF">ACFFGN_14035</name>
</gene>
<dbReference type="Gene3D" id="3.60.21.10">
    <property type="match status" value="1"/>
</dbReference>
<comment type="caution">
    <text evidence="2">The sequence shown here is derived from an EMBL/GenBank/DDBJ whole genome shotgun (WGS) entry which is preliminary data.</text>
</comment>
<proteinExistence type="predicted"/>
<keyword evidence="3" id="KW-1185">Reference proteome</keyword>
<reference evidence="2 3" key="1">
    <citation type="submission" date="2024-09" db="EMBL/GenBank/DDBJ databases">
        <authorList>
            <person name="Sun Q."/>
            <person name="Mori K."/>
        </authorList>
    </citation>
    <scope>NUCLEOTIDE SEQUENCE [LARGE SCALE GENOMIC DNA]</scope>
    <source>
        <strain evidence="2 3">CGMCC 1.15906</strain>
    </source>
</reference>
<dbReference type="InterPro" id="IPR029052">
    <property type="entry name" value="Metallo-depent_PP-like"/>
</dbReference>
<dbReference type="EMBL" id="JBHLTC010000018">
    <property type="protein sequence ID" value="MFC0625194.1"/>
    <property type="molecule type" value="Genomic_DNA"/>
</dbReference>
<evidence type="ECO:0000256" key="1">
    <source>
        <dbReference type="SAM" id="Phobius"/>
    </source>
</evidence>
<evidence type="ECO:0000313" key="2">
    <source>
        <dbReference type="EMBL" id="MFC0625194.1"/>
    </source>
</evidence>
<sequence length="517" mass="55360">MARRLLTNARLKAAAPWAGLTLLWFVVSASVGLMAFANDSEPVTIGAHTTRVSPTFDGAATLDLGAILPRLRLRMDLPLGIGVNVDVQETDARDLNDLITRDALIASQPDGEIARVRQVVEQMALDNAIAGAGAGLLAVVVVSTTWGMLGARRRRELLALLHHDEHRVERRALVLLLAMATTTAAVVLPGLVRTPEVEPTEWRPLGELLPEVRFDERLRGIEVATGFSTTGGIGLIRTAVETYEKSTKFYGALKEKVVRSGGRIRQPAPDETVALLVSDRHNNIGMDPVIGEVARVARAKVLIDAGDDTSAGERWEAFSINSLAQQFRDLKVVAVAGNHDAGGYVTSAMKANGFTVLEGKPVEVEGIRFLGDNDPTSTGLGSSDTPGKETVAEQSERLAQVACEQDEDQRISTMVVHDPGSGTETANRGCATLVVSGHMHRQIGPETKEIEGRQTTTFTNGTTGGAAYAFALGYTLRRQAQVTLITYEDGVPVGMQPVTFELTGELTIGSYRPIGSL</sequence>
<keyword evidence="1" id="KW-0472">Membrane</keyword>
<organism evidence="2 3">
    <name type="scientific">Kribbella deserti</name>
    <dbReference type="NCBI Taxonomy" id="1926257"/>
    <lineage>
        <taxon>Bacteria</taxon>
        <taxon>Bacillati</taxon>
        <taxon>Actinomycetota</taxon>
        <taxon>Actinomycetes</taxon>
        <taxon>Propionibacteriales</taxon>
        <taxon>Kribbellaceae</taxon>
        <taxon>Kribbella</taxon>
    </lineage>
</organism>
<name>A0ABV6QKN5_9ACTN</name>
<feature type="transmembrane region" description="Helical" evidence="1">
    <location>
        <begin position="172"/>
        <end position="192"/>
    </location>
</feature>
<evidence type="ECO:0000313" key="3">
    <source>
        <dbReference type="Proteomes" id="UP001589890"/>
    </source>
</evidence>
<accession>A0ABV6QKN5</accession>
<dbReference type="Proteomes" id="UP001589890">
    <property type="component" value="Unassembled WGS sequence"/>
</dbReference>
<keyword evidence="1" id="KW-1133">Transmembrane helix</keyword>
<dbReference type="SUPFAM" id="SSF56300">
    <property type="entry name" value="Metallo-dependent phosphatases"/>
    <property type="match status" value="1"/>
</dbReference>
<protein>
    <submittedName>
        <fullName evidence="2">Metallophosphoesterase family protein</fullName>
    </submittedName>
</protein>
<dbReference type="RefSeq" id="WP_380047358.1">
    <property type="nucleotide sequence ID" value="NZ_JBHLTC010000018.1"/>
</dbReference>